<gene>
    <name evidence="9" type="ORF">OCBIM_22001622mg</name>
</gene>
<accession>A0A0L8HZ09</accession>
<evidence type="ECO:0000256" key="5">
    <source>
        <dbReference type="ARBA" id="ARBA00023136"/>
    </source>
</evidence>
<evidence type="ECO:0000256" key="6">
    <source>
        <dbReference type="SAM" id="Phobius"/>
    </source>
</evidence>
<dbReference type="EMBL" id="KQ416950">
    <property type="protein sequence ID" value="KOF94478.1"/>
    <property type="molecule type" value="Genomic_DNA"/>
</dbReference>
<evidence type="ECO:0000259" key="8">
    <source>
        <dbReference type="Pfam" id="PF13850"/>
    </source>
</evidence>
<organism evidence="9">
    <name type="scientific">Octopus bimaculoides</name>
    <name type="common">California two-spotted octopus</name>
    <dbReference type="NCBI Taxonomy" id="37653"/>
    <lineage>
        <taxon>Eukaryota</taxon>
        <taxon>Metazoa</taxon>
        <taxon>Spiralia</taxon>
        <taxon>Lophotrochozoa</taxon>
        <taxon>Mollusca</taxon>
        <taxon>Cephalopoda</taxon>
        <taxon>Coleoidea</taxon>
        <taxon>Octopodiformes</taxon>
        <taxon>Octopoda</taxon>
        <taxon>Incirrata</taxon>
        <taxon>Octopodidae</taxon>
        <taxon>Octopus</taxon>
    </lineage>
</organism>
<dbReference type="InterPro" id="IPR045888">
    <property type="entry name" value="Erv"/>
</dbReference>
<dbReference type="GO" id="GO:0005783">
    <property type="term" value="C:endoplasmic reticulum"/>
    <property type="evidence" value="ECO:0007669"/>
    <property type="project" value="TreeGrafter"/>
</dbReference>
<protein>
    <recommendedName>
        <fullName evidence="10">Endoplasmic reticulum vesicle transporter C-terminal domain-containing protein</fullName>
    </recommendedName>
</protein>
<feature type="domain" description="Endoplasmic reticulum vesicle transporter C-terminal" evidence="7">
    <location>
        <begin position="173"/>
        <end position="337"/>
    </location>
</feature>
<evidence type="ECO:0000256" key="4">
    <source>
        <dbReference type="ARBA" id="ARBA00022989"/>
    </source>
</evidence>
<comment type="subcellular location">
    <subcellularLocation>
        <location evidence="1">Endoplasmic reticulum-Golgi intermediate compartment membrane</location>
        <topology evidence="1">Multi-pass membrane protein</topology>
    </subcellularLocation>
</comment>
<dbReference type="PANTHER" id="PTHR10984">
    <property type="entry name" value="ENDOPLASMIC RETICULUM-GOLGI INTERMEDIATE COMPARTMENT PROTEIN"/>
    <property type="match status" value="1"/>
</dbReference>
<evidence type="ECO:0000313" key="9">
    <source>
        <dbReference type="EMBL" id="KOF94478.1"/>
    </source>
</evidence>
<dbReference type="AlphaFoldDB" id="A0A0L8HZ09"/>
<feature type="transmembrane region" description="Helical" evidence="6">
    <location>
        <begin position="33"/>
        <end position="52"/>
    </location>
</feature>
<reference evidence="9" key="1">
    <citation type="submission" date="2015-07" db="EMBL/GenBank/DDBJ databases">
        <title>MeaNS - Measles Nucleotide Surveillance Program.</title>
        <authorList>
            <person name="Tran T."/>
            <person name="Druce J."/>
        </authorList>
    </citation>
    <scope>NUCLEOTIDE SEQUENCE</scope>
    <source>
        <strain evidence="9">UCB-OBI-ISO-001</strain>
        <tissue evidence="9">Gonad</tissue>
    </source>
</reference>
<dbReference type="GO" id="GO:0033116">
    <property type="term" value="C:endoplasmic reticulum-Golgi intermediate compartment membrane"/>
    <property type="evidence" value="ECO:0007669"/>
    <property type="project" value="UniProtKB-SubCell"/>
</dbReference>
<feature type="transmembrane region" description="Helical" evidence="6">
    <location>
        <begin position="320"/>
        <end position="346"/>
    </location>
</feature>
<keyword evidence="3 6" id="KW-0812">Transmembrane</keyword>
<dbReference type="GO" id="GO:0006890">
    <property type="term" value="P:retrograde vesicle-mediated transport, Golgi to endoplasmic reticulum"/>
    <property type="evidence" value="ECO:0007669"/>
    <property type="project" value="TreeGrafter"/>
</dbReference>
<evidence type="ECO:0000256" key="1">
    <source>
        <dbReference type="ARBA" id="ARBA00004457"/>
    </source>
</evidence>
<dbReference type="PANTHER" id="PTHR10984:SF30">
    <property type="entry name" value="ENDOPLASMIC RETICULUM-GOLGI INTERMEDIATE COMPARTMENT PROTEIN 2"/>
    <property type="match status" value="1"/>
</dbReference>
<evidence type="ECO:0008006" key="10">
    <source>
        <dbReference type="Google" id="ProtNLM"/>
    </source>
</evidence>
<evidence type="ECO:0000256" key="2">
    <source>
        <dbReference type="ARBA" id="ARBA00005648"/>
    </source>
</evidence>
<dbReference type="GO" id="GO:0006888">
    <property type="term" value="P:endoplasmic reticulum to Golgi vesicle-mediated transport"/>
    <property type="evidence" value="ECO:0007669"/>
    <property type="project" value="TreeGrafter"/>
</dbReference>
<dbReference type="Pfam" id="PF13850">
    <property type="entry name" value="ERGIC_N"/>
    <property type="match status" value="1"/>
</dbReference>
<evidence type="ECO:0000256" key="3">
    <source>
        <dbReference type="ARBA" id="ARBA00022692"/>
    </source>
</evidence>
<dbReference type="InterPro" id="IPR012936">
    <property type="entry name" value="Erv_C"/>
</dbReference>
<keyword evidence="4 6" id="KW-1133">Transmembrane helix</keyword>
<proteinExistence type="inferred from homology"/>
<sequence>MRRLNIVNRKQTLKVVKELDAFPKVPENYKETSATGGGVSIITFIIIIILTISEIRYYSESELEFDYMVDSSVDGTLQINVDITVAMKCPTVGADCLDITGQDVQAFGQLQQDDAYFDLTPQQQHYHNTLQEFNQYLREDYHAIQEVLWLTSGISSLAANMPDPGLKRDGPPDACRIHGSLHVNRVAGNFHITAGKSIPVIPRGHAHLALLVGENEYNFSHRIDHFSFGEIGARFVHPLDGEVMITKQNYHMFQYFMQVVPTEVRTYKNNMDTYQFAVTAKNRTINHEKGSHGVAGIFIKYDIASLKIRVREEHRPYWQFLVRLCGIIGGMFSVSGMFHGLCGFIVDLICCRFLKKNSKNQGDESPFQATQTSLHSLNQFHSTVTSPLNIAATAGSNFPTPVSLEADIPVPLVQMTVPLLPVNSEHYHPEA</sequence>
<dbReference type="OrthoDB" id="5541786at2759"/>
<dbReference type="Pfam" id="PF07970">
    <property type="entry name" value="COPIIcoated_ERV"/>
    <property type="match status" value="1"/>
</dbReference>
<dbReference type="STRING" id="37653.A0A0L8HZ09"/>
<dbReference type="InterPro" id="IPR039542">
    <property type="entry name" value="Erv_N"/>
</dbReference>
<evidence type="ECO:0000259" key="7">
    <source>
        <dbReference type="Pfam" id="PF07970"/>
    </source>
</evidence>
<comment type="similarity">
    <text evidence="2">Belongs to the ERGIC family.</text>
</comment>
<dbReference type="GO" id="GO:0030134">
    <property type="term" value="C:COPII-coated ER to Golgi transport vesicle"/>
    <property type="evidence" value="ECO:0007669"/>
    <property type="project" value="TreeGrafter"/>
</dbReference>
<dbReference type="OMA" id="MTNHYLR"/>
<keyword evidence="5 6" id="KW-0472">Membrane</keyword>
<dbReference type="KEGG" id="obi:106867688"/>
<feature type="domain" description="Endoplasmic reticulum vesicle transporter N-terminal" evidence="8">
    <location>
        <begin position="16"/>
        <end position="103"/>
    </location>
</feature>
<name>A0A0L8HZ09_OCTBM</name>